<dbReference type="InterPro" id="IPR011008">
    <property type="entry name" value="Dimeric_a/b-barrel"/>
</dbReference>
<reference evidence="1 2" key="1">
    <citation type="journal article" date="2024" name="Chem. Sci.">
        <title>Discovery of megapolipeptins by genome mining of a Burkholderiales bacteria collection.</title>
        <authorList>
            <person name="Paulo B.S."/>
            <person name="Recchia M.J.J."/>
            <person name="Lee S."/>
            <person name="Fergusson C.H."/>
            <person name="Romanowski S.B."/>
            <person name="Hernandez A."/>
            <person name="Krull N."/>
            <person name="Liu D.Y."/>
            <person name="Cavanagh H."/>
            <person name="Bos A."/>
            <person name="Gray C.A."/>
            <person name="Murphy B.T."/>
            <person name="Linington R.G."/>
            <person name="Eustaquio A.S."/>
        </authorList>
    </citation>
    <scope>NUCLEOTIDE SEQUENCE [LARGE SCALE GENOMIC DNA]</scope>
    <source>
        <strain evidence="1 2">RL16-012-BIC-B</strain>
    </source>
</reference>
<keyword evidence="2" id="KW-1185">Reference proteome</keyword>
<gene>
    <name evidence="1" type="ORF">PQR66_38800</name>
</gene>
<dbReference type="Proteomes" id="UP001629249">
    <property type="component" value="Unassembled WGS sequence"/>
</dbReference>
<evidence type="ECO:0000313" key="1">
    <source>
        <dbReference type="EMBL" id="MFL9889025.1"/>
    </source>
</evidence>
<organism evidence="1 2">
    <name type="scientific">Paraburkholderia agricolaris</name>
    <dbReference type="NCBI Taxonomy" id="2152888"/>
    <lineage>
        <taxon>Bacteria</taxon>
        <taxon>Pseudomonadati</taxon>
        <taxon>Pseudomonadota</taxon>
        <taxon>Betaproteobacteria</taxon>
        <taxon>Burkholderiales</taxon>
        <taxon>Burkholderiaceae</taxon>
        <taxon>Paraburkholderia</taxon>
    </lineage>
</organism>
<dbReference type="SUPFAM" id="SSF54909">
    <property type="entry name" value="Dimeric alpha+beta barrel"/>
    <property type="match status" value="1"/>
</dbReference>
<protein>
    <submittedName>
        <fullName evidence="1">Ethyl tert-butyl ether degradation protein EthD</fullName>
    </submittedName>
</protein>
<evidence type="ECO:0000313" key="2">
    <source>
        <dbReference type="Proteomes" id="UP001629249"/>
    </source>
</evidence>
<name>A0ABW9A212_9BURK</name>
<accession>A0ABW9A212</accession>
<sequence>MQISYFLLWHASSARPPVLDVEAAYRCLHAWSRDVPQLTRFVLHTRGAASDPYGDDVGGPALVLQCYFDNPVALDLALAGNGAFERLLQHGVFRDLQEVSACEVSQQAMLVRRYTPPAGEAPGETQRCTYLVAYERGTASSAGFDAWLADYLTHHVPLLQALPGLLELEVYTPIHWPSALPFPRAQAVQRNKVVFADSAALTDALHSPVRHALREHSRHAPSLGGDSTHYPMTSRSLQLQLRQLERRETT</sequence>
<dbReference type="RefSeq" id="WP_408336022.1">
    <property type="nucleotide sequence ID" value="NZ_JAQQFH010000064.1"/>
</dbReference>
<proteinExistence type="predicted"/>
<dbReference type="Gene3D" id="3.30.70.100">
    <property type="match status" value="1"/>
</dbReference>
<dbReference type="EMBL" id="JAQQFN010000056">
    <property type="protein sequence ID" value="MFL9889025.1"/>
    <property type="molecule type" value="Genomic_DNA"/>
</dbReference>
<comment type="caution">
    <text evidence="1">The sequence shown here is derived from an EMBL/GenBank/DDBJ whole genome shotgun (WGS) entry which is preliminary data.</text>
</comment>